<dbReference type="EMBL" id="PESE01000011">
    <property type="protein sequence ID" value="PYD36573.1"/>
    <property type="molecule type" value="Genomic_DNA"/>
</dbReference>
<dbReference type="AlphaFoldDB" id="A0A318P318"/>
<dbReference type="GO" id="GO:0008170">
    <property type="term" value="F:N-methyltransferase activity"/>
    <property type="evidence" value="ECO:0007669"/>
    <property type="project" value="InterPro"/>
</dbReference>
<evidence type="ECO:0000256" key="1">
    <source>
        <dbReference type="ARBA" id="ARBA00006594"/>
    </source>
</evidence>
<feature type="domain" description="DNA methylase adenine-specific" evidence="2">
    <location>
        <begin position="156"/>
        <end position="260"/>
    </location>
</feature>
<comment type="caution">
    <text evidence="3">The sequence shown here is derived from an EMBL/GenBank/DDBJ whole genome shotgun (WGS) entry which is preliminary data.</text>
</comment>
<name>A0A318P318_SERPL</name>
<dbReference type="InterPro" id="IPR003356">
    <property type="entry name" value="DNA_methylase_A-5"/>
</dbReference>
<evidence type="ECO:0000313" key="4">
    <source>
        <dbReference type="Proteomes" id="UP000248196"/>
    </source>
</evidence>
<dbReference type="PRINTS" id="PR00507">
    <property type="entry name" value="N12N6MTFRASE"/>
</dbReference>
<gene>
    <name evidence="3" type="ORF">CT690_23805</name>
</gene>
<protein>
    <recommendedName>
        <fullName evidence="2">DNA methylase adenine-specific domain-containing protein</fullName>
    </recommendedName>
</protein>
<comment type="similarity">
    <text evidence="1">Belongs to the N(4)/N(6)-methyltransferase family.</text>
</comment>
<organism evidence="3 4">
    <name type="scientific">Serratia plymuthica</name>
    <dbReference type="NCBI Taxonomy" id="82996"/>
    <lineage>
        <taxon>Bacteria</taxon>
        <taxon>Pseudomonadati</taxon>
        <taxon>Pseudomonadota</taxon>
        <taxon>Gammaproteobacteria</taxon>
        <taxon>Enterobacterales</taxon>
        <taxon>Yersiniaceae</taxon>
        <taxon>Serratia</taxon>
    </lineage>
</organism>
<sequence>MPDNTRRPFPGRQFTDPEVFVVSQMSFDQLFLSNPQVVKAVPEIPRPVKKEQVNKQENRSTNPRKEFMDTFRVTARYHHRYEVFSDFVKLSACALENAFMKSEAIEAEYMATINRYEKADAERMAQLLAWLVMGLEQGMCDFLGSLYMELELGSANIGQFFTPFTMSELMAQLVIGDRLAELETSSYITLSEPTCGGGGMVIAFAKQMLERGYNPQTQLRADCVDIDPVAARMCYIQLSLLGIPARVAIGNSLSLKYQREMYTPFWHRVTSKRWPMYQQ</sequence>
<dbReference type="Gene3D" id="3.40.50.150">
    <property type="entry name" value="Vaccinia Virus protein VP39"/>
    <property type="match status" value="1"/>
</dbReference>
<dbReference type="InterPro" id="IPR029063">
    <property type="entry name" value="SAM-dependent_MTases_sf"/>
</dbReference>
<dbReference type="GO" id="GO:0003677">
    <property type="term" value="F:DNA binding"/>
    <property type="evidence" value="ECO:0007669"/>
    <property type="project" value="InterPro"/>
</dbReference>
<evidence type="ECO:0000259" key="2">
    <source>
        <dbReference type="Pfam" id="PF02384"/>
    </source>
</evidence>
<accession>A0A318P318</accession>
<reference evidence="3 4" key="1">
    <citation type="submission" date="2017-11" db="EMBL/GenBank/DDBJ databases">
        <title>Genome sequence of the oocydin A producing rhizobacterium Serratia plymuthica 4Rx5.</title>
        <authorList>
            <person name="Matilla M.A."/>
            <person name="Udaondo Z."/>
            <person name="Salmond G.P.C."/>
        </authorList>
    </citation>
    <scope>NUCLEOTIDE SEQUENCE [LARGE SCALE GENOMIC DNA]</scope>
    <source>
        <strain evidence="3 4">4Rx5</strain>
    </source>
</reference>
<dbReference type="SUPFAM" id="SSF53335">
    <property type="entry name" value="S-adenosyl-L-methionine-dependent methyltransferases"/>
    <property type="match status" value="1"/>
</dbReference>
<dbReference type="Proteomes" id="UP000248196">
    <property type="component" value="Unassembled WGS sequence"/>
</dbReference>
<dbReference type="Pfam" id="PF02384">
    <property type="entry name" value="N6_Mtase"/>
    <property type="match status" value="1"/>
</dbReference>
<evidence type="ECO:0000313" key="3">
    <source>
        <dbReference type="EMBL" id="PYD36573.1"/>
    </source>
</evidence>
<proteinExistence type="inferred from homology"/>